<dbReference type="PANTHER" id="PTHR43280:SF29">
    <property type="entry name" value="ARAC-FAMILY TRANSCRIPTIONAL REGULATOR"/>
    <property type="match status" value="1"/>
</dbReference>
<keyword evidence="3" id="KW-0804">Transcription</keyword>
<feature type="transmembrane region" description="Helical" evidence="4">
    <location>
        <begin position="128"/>
        <end position="150"/>
    </location>
</feature>
<dbReference type="STRING" id="1436961.SAMN05421739_102694"/>
<feature type="transmembrane region" description="Helical" evidence="4">
    <location>
        <begin position="98"/>
        <end position="116"/>
    </location>
</feature>
<dbReference type="PROSITE" id="PS01124">
    <property type="entry name" value="HTH_ARAC_FAMILY_2"/>
    <property type="match status" value="1"/>
</dbReference>
<protein>
    <submittedName>
        <fullName evidence="6">Transcriptional regulator, AraC family</fullName>
    </submittedName>
</protein>
<reference evidence="7" key="1">
    <citation type="submission" date="2016-10" db="EMBL/GenBank/DDBJ databases">
        <authorList>
            <person name="Varghese N."/>
            <person name="Submissions S."/>
        </authorList>
    </citation>
    <scope>NUCLEOTIDE SEQUENCE [LARGE SCALE GENOMIC DNA]</scope>
    <source>
        <strain evidence="7">LP51</strain>
    </source>
</reference>
<evidence type="ECO:0000256" key="2">
    <source>
        <dbReference type="ARBA" id="ARBA00023125"/>
    </source>
</evidence>
<sequence>MVNPLLIGLASGGAFLLSFLLFNHPKASNVRANRWLGLFVATLAASALHVFLNNLNLQARYPQVLLLIEVAEFLTAPALYLSILFFTILGRKYKRVDLWHFAPAATILLFLMKPLFTGKNVEFADELVKQGVLTMLMLAKPVQTVAYLFLSYHQLERHQRAIRQVASATEAVDLHWLKKLLAVWGVVLLAWLNLAFFGFTPLFNYTPILYLAGLYFLTHFSIRQQEVYAFSPSELKELEPVISSTHVAMTEKQKRLSDSQLVFLQEKLEQLMRREKVYLDNELSLPTLAQRVGVSAHELSYLINAAYCENFYSFVNRHRVEEAKHLLVSQQYEQLNMVGIAYQAGFNSKTTFNTAFKKWTGQSPSQYLQGLKEPKQA</sequence>
<gene>
    <name evidence="6" type="ORF">SAMN05421739_102694</name>
</gene>
<dbReference type="InterPro" id="IPR018062">
    <property type="entry name" value="HTH_AraC-typ_CS"/>
</dbReference>
<dbReference type="RefSeq" id="WP_092100158.1">
    <property type="nucleotide sequence ID" value="NZ_FOOT01000002.1"/>
</dbReference>
<feature type="transmembrane region" description="Helical" evidence="4">
    <location>
        <begin position="35"/>
        <end position="52"/>
    </location>
</feature>
<keyword evidence="7" id="KW-1185">Reference proteome</keyword>
<dbReference type="PROSITE" id="PS00041">
    <property type="entry name" value="HTH_ARAC_FAMILY_1"/>
    <property type="match status" value="1"/>
</dbReference>
<dbReference type="GO" id="GO:0003700">
    <property type="term" value="F:DNA-binding transcription factor activity"/>
    <property type="evidence" value="ECO:0007669"/>
    <property type="project" value="InterPro"/>
</dbReference>
<dbReference type="PANTHER" id="PTHR43280">
    <property type="entry name" value="ARAC-FAMILY TRANSCRIPTIONAL REGULATOR"/>
    <property type="match status" value="1"/>
</dbReference>
<dbReference type="OrthoDB" id="5492415at2"/>
<dbReference type="InterPro" id="IPR009057">
    <property type="entry name" value="Homeodomain-like_sf"/>
</dbReference>
<evidence type="ECO:0000313" key="6">
    <source>
        <dbReference type="EMBL" id="SFG49555.1"/>
    </source>
</evidence>
<feature type="transmembrane region" description="Helical" evidence="4">
    <location>
        <begin position="6"/>
        <end position="23"/>
    </location>
</feature>
<dbReference type="GO" id="GO:0043565">
    <property type="term" value="F:sequence-specific DNA binding"/>
    <property type="evidence" value="ECO:0007669"/>
    <property type="project" value="InterPro"/>
</dbReference>
<feature type="transmembrane region" description="Helical" evidence="4">
    <location>
        <begin position="64"/>
        <end position="86"/>
    </location>
</feature>
<dbReference type="SUPFAM" id="SSF46689">
    <property type="entry name" value="Homeodomain-like"/>
    <property type="match status" value="1"/>
</dbReference>
<evidence type="ECO:0000256" key="4">
    <source>
        <dbReference type="SAM" id="Phobius"/>
    </source>
</evidence>
<keyword evidence="4" id="KW-1133">Transmembrane helix</keyword>
<feature type="domain" description="HTH araC/xylS-type" evidence="5">
    <location>
        <begin position="269"/>
        <end position="370"/>
    </location>
</feature>
<evidence type="ECO:0000256" key="3">
    <source>
        <dbReference type="ARBA" id="ARBA00023163"/>
    </source>
</evidence>
<dbReference type="Proteomes" id="UP000198724">
    <property type="component" value="Unassembled WGS sequence"/>
</dbReference>
<keyword evidence="2" id="KW-0238">DNA-binding</keyword>
<proteinExistence type="predicted"/>
<evidence type="ECO:0000256" key="1">
    <source>
        <dbReference type="ARBA" id="ARBA00023015"/>
    </source>
</evidence>
<dbReference type="AlphaFoldDB" id="A0A1I2S9H0"/>
<keyword evidence="1" id="KW-0805">Transcription regulation</keyword>
<feature type="transmembrane region" description="Helical" evidence="4">
    <location>
        <begin position="180"/>
        <end position="199"/>
    </location>
</feature>
<dbReference type="Gene3D" id="1.10.10.60">
    <property type="entry name" value="Homeodomain-like"/>
    <property type="match status" value="1"/>
</dbReference>
<organism evidence="6 7">
    <name type="scientific">Pontibacter chinhatensis</name>
    <dbReference type="NCBI Taxonomy" id="1436961"/>
    <lineage>
        <taxon>Bacteria</taxon>
        <taxon>Pseudomonadati</taxon>
        <taxon>Bacteroidota</taxon>
        <taxon>Cytophagia</taxon>
        <taxon>Cytophagales</taxon>
        <taxon>Hymenobacteraceae</taxon>
        <taxon>Pontibacter</taxon>
    </lineage>
</organism>
<dbReference type="EMBL" id="FOOT01000002">
    <property type="protein sequence ID" value="SFG49555.1"/>
    <property type="molecule type" value="Genomic_DNA"/>
</dbReference>
<evidence type="ECO:0000259" key="5">
    <source>
        <dbReference type="PROSITE" id="PS01124"/>
    </source>
</evidence>
<dbReference type="SMART" id="SM00342">
    <property type="entry name" value="HTH_ARAC"/>
    <property type="match status" value="1"/>
</dbReference>
<dbReference type="Pfam" id="PF12833">
    <property type="entry name" value="HTH_18"/>
    <property type="match status" value="1"/>
</dbReference>
<accession>A0A1I2S9H0</accession>
<name>A0A1I2S9H0_9BACT</name>
<evidence type="ECO:0000313" key="7">
    <source>
        <dbReference type="Proteomes" id="UP000198724"/>
    </source>
</evidence>
<dbReference type="InterPro" id="IPR018060">
    <property type="entry name" value="HTH_AraC"/>
</dbReference>
<keyword evidence="4" id="KW-0812">Transmembrane</keyword>
<keyword evidence="4" id="KW-0472">Membrane</keyword>